<name>A0ACC2JCA8_9PEZI</name>
<dbReference type="EMBL" id="JAPUUL010002667">
    <property type="protein sequence ID" value="KAJ8124932.1"/>
    <property type="molecule type" value="Genomic_DNA"/>
</dbReference>
<comment type="caution">
    <text evidence="1">The sequence shown here is derived from an EMBL/GenBank/DDBJ whole genome shotgun (WGS) entry which is preliminary data.</text>
</comment>
<organism evidence="1 2">
    <name type="scientific">Lasiodiplodia mahajangana</name>
    <dbReference type="NCBI Taxonomy" id="1108764"/>
    <lineage>
        <taxon>Eukaryota</taxon>
        <taxon>Fungi</taxon>
        <taxon>Dikarya</taxon>
        <taxon>Ascomycota</taxon>
        <taxon>Pezizomycotina</taxon>
        <taxon>Dothideomycetes</taxon>
        <taxon>Dothideomycetes incertae sedis</taxon>
        <taxon>Botryosphaeriales</taxon>
        <taxon>Botryosphaeriaceae</taxon>
        <taxon>Lasiodiplodia</taxon>
    </lineage>
</organism>
<dbReference type="Proteomes" id="UP001153332">
    <property type="component" value="Unassembled WGS sequence"/>
</dbReference>
<sequence length="130" mass="14627">MKSETKTSILTASYGALSVRYGASGYQSSKFAVIRLAEFIASEYEKYGIVCFAIHPGGVRTELALNMPKEMHALLNDEPALPAHTIVWLSKEHRPWLNGRFVSVAWDMEELESKKDKIVEGNLLKLRMIV</sequence>
<reference evidence="1" key="1">
    <citation type="submission" date="2022-12" db="EMBL/GenBank/DDBJ databases">
        <title>Genome Sequence of Lasiodiplodia mahajangana.</title>
        <authorList>
            <person name="Buettner E."/>
        </authorList>
    </citation>
    <scope>NUCLEOTIDE SEQUENCE</scope>
    <source>
        <strain evidence="1">VT137</strain>
    </source>
</reference>
<accession>A0ACC2JCA8</accession>
<evidence type="ECO:0000313" key="2">
    <source>
        <dbReference type="Proteomes" id="UP001153332"/>
    </source>
</evidence>
<gene>
    <name evidence="1" type="ORF">O1611_g8707</name>
</gene>
<proteinExistence type="predicted"/>
<protein>
    <submittedName>
        <fullName evidence="1">Uncharacterized protein</fullName>
    </submittedName>
</protein>
<evidence type="ECO:0000313" key="1">
    <source>
        <dbReference type="EMBL" id="KAJ8124932.1"/>
    </source>
</evidence>
<keyword evidence="2" id="KW-1185">Reference proteome</keyword>